<sequence length="408" mass="46241">MSKKMTFFNLFEPNKMESFNPDSPHKGTDISSSCISDQVTEEVDYDKLQKQFGSQLIDESLIERLERVTGKPAHPFLKRGFFFSHRDLDKLLDHIEAGGDCYIYTGRGPSSSSLHIGHLIPFLFAKYLQEAFNALLVIQITDDEKFLFRDLTLEEVQRNAVENIKDILSLGFDFKKTFIFMNTGYMGSMYPTVLQVQKCITANQVKAVFGFKMGDEEESDSIGKIAFPAIEIAPCFSSCFPTYDISKRKDVMCVVPCAIDQDPFFRMARDIAPRLGYPKPVIIHSKFIPALNGMVGKMSASIQNSAIFLSDTPKQIQKKIGRAFSGGQDTAEEHRRLGGNLKVDIAYQYLRIFDLESTEEELEKVAEDYRKGTLLSGQMKKKTIDVLTDLTKRLQSARSLKVNQKFLE</sequence>
<dbReference type="Gene3D" id="3.40.50.620">
    <property type="entry name" value="HUPs"/>
    <property type="match status" value="1"/>
</dbReference>
<dbReference type="PANTHER" id="PTHR10055:SF1">
    <property type="entry name" value="TRYPTOPHAN--TRNA LIGASE, CYTOPLASMIC"/>
    <property type="match status" value="1"/>
</dbReference>
<name>A0A481Z7D9_9VIRU</name>
<dbReference type="CDD" id="cd00806">
    <property type="entry name" value="TrpRS_core"/>
    <property type="match status" value="1"/>
</dbReference>
<gene>
    <name evidence="12" type="ORF">LCPAC304_01320</name>
</gene>
<keyword evidence="7" id="KW-0547">Nucleotide-binding</keyword>
<evidence type="ECO:0000256" key="10">
    <source>
        <dbReference type="ARBA" id="ARBA00023146"/>
    </source>
</evidence>
<dbReference type="Gene3D" id="1.10.240.10">
    <property type="entry name" value="Tyrosyl-Transfer RNA Synthetase"/>
    <property type="match status" value="1"/>
</dbReference>
<accession>A0A481Z7D9</accession>
<evidence type="ECO:0000256" key="7">
    <source>
        <dbReference type="ARBA" id="ARBA00022741"/>
    </source>
</evidence>
<protein>
    <recommendedName>
        <fullName evidence="4">Tryptophan--tRNA ligase, cytoplasmic</fullName>
        <ecNumber evidence="3">6.1.1.2</ecNumber>
    </recommendedName>
    <alternativeName>
        <fullName evidence="11">Tryptophanyl-tRNA synthetase</fullName>
    </alternativeName>
</protein>
<dbReference type="FunFam" id="3.40.50.620:FF:000033">
    <property type="entry name" value="tryptophan--tRNA ligase, cytoplasmic"/>
    <property type="match status" value="1"/>
</dbReference>
<evidence type="ECO:0000313" key="12">
    <source>
        <dbReference type="EMBL" id="QBK91794.1"/>
    </source>
</evidence>
<dbReference type="Pfam" id="PF00579">
    <property type="entry name" value="tRNA-synt_1b"/>
    <property type="match status" value="1"/>
</dbReference>
<dbReference type="EC" id="6.1.1.2" evidence="3"/>
<dbReference type="PANTHER" id="PTHR10055">
    <property type="entry name" value="TRYPTOPHANYL-TRNA SYNTHETASE"/>
    <property type="match status" value="1"/>
</dbReference>
<evidence type="ECO:0000256" key="5">
    <source>
        <dbReference type="ARBA" id="ARBA00022490"/>
    </source>
</evidence>
<dbReference type="NCBIfam" id="TIGR00233">
    <property type="entry name" value="trpS"/>
    <property type="match status" value="1"/>
</dbReference>
<keyword evidence="8" id="KW-0067">ATP-binding</keyword>
<evidence type="ECO:0000256" key="3">
    <source>
        <dbReference type="ARBA" id="ARBA00013161"/>
    </source>
</evidence>
<keyword evidence="10 12" id="KW-0030">Aminoacyl-tRNA synthetase</keyword>
<evidence type="ECO:0000256" key="4">
    <source>
        <dbReference type="ARBA" id="ARBA00013782"/>
    </source>
</evidence>
<dbReference type="InterPro" id="IPR002305">
    <property type="entry name" value="aa-tRNA-synth_Ic"/>
</dbReference>
<reference evidence="12" key="1">
    <citation type="journal article" date="2019" name="MBio">
        <title>Virus Genomes from Deep Sea Sediments Expand the Ocean Megavirome and Support Independent Origins of Viral Gigantism.</title>
        <authorList>
            <person name="Backstrom D."/>
            <person name="Yutin N."/>
            <person name="Jorgensen S.L."/>
            <person name="Dharamshi J."/>
            <person name="Homa F."/>
            <person name="Zaremba-Niedwiedzka K."/>
            <person name="Spang A."/>
            <person name="Wolf Y.I."/>
            <person name="Koonin E.V."/>
            <person name="Ettema T.J."/>
        </authorList>
    </citation>
    <scope>NUCLEOTIDE SEQUENCE</scope>
</reference>
<dbReference type="PRINTS" id="PR01039">
    <property type="entry name" value="TRNASYNTHTRP"/>
</dbReference>
<dbReference type="GO" id="GO:0004830">
    <property type="term" value="F:tryptophan-tRNA ligase activity"/>
    <property type="evidence" value="ECO:0007669"/>
    <property type="project" value="UniProtKB-EC"/>
</dbReference>
<dbReference type="EMBL" id="MK500565">
    <property type="protein sequence ID" value="QBK91794.1"/>
    <property type="molecule type" value="Genomic_DNA"/>
</dbReference>
<keyword evidence="6" id="KW-0436">Ligase</keyword>
<organism evidence="12">
    <name type="scientific">Pithovirus LCPAC304</name>
    <dbReference type="NCBI Taxonomy" id="2506594"/>
    <lineage>
        <taxon>Viruses</taxon>
        <taxon>Pithoviruses</taxon>
    </lineage>
</organism>
<evidence type="ECO:0000256" key="6">
    <source>
        <dbReference type="ARBA" id="ARBA00022598"/>
    </source>
</evidence>
<comment type="similarity">
    <text evidence="2">Belongs to the class-I aminoacyl-tRNA synthetase family.</text>
</comment>
<dbReference type="SUPFAM" id="SSF52374">
    <property type="entry name" value="Nucleotidylyl transferase"/>
    <property type="match status" value="1"/>
</dbReference>
<evidence type="ECO:0000256" key="11">
    <source>
        <dbReference type="ARBA" id="ARBA00030268"/>
    </source>
</evidence>
<dbReference type="InterPro" id="IPR002306">
    <property type="entry name" value="Trp-tRNA-ligase"/>
</dbReference>
<keyword evidence="9" id="KW-0648">Protein biosynthesis</keyword>
<dbReference type="GO" id="GO:0005524">
    <property type="term" value="F:ATP binding"/>
    <property type="evidence" value="ECO:0007669"/>
    <property type="project" value="UniProtKB-KW"/>
</dbReference>
<evidence type="ECO:0000256" key="1">
    <source>
        <dbReference type="ARBA" id="ARBA00004496"/>
    </source>
</evidence>
<dbReference type="InterPro" id="IPR014729">
    <property type="entry name" value="Rossmann-like_a/b/a_fold"/>
</dbReference>
<proteinExistence type="inferred from homology"/>
<evidence type="ECO:0000256" key="2">
    <source>
        <dbReference type="ARBA" id="ARBA00005594"/>
    </source>
</evidence>
<evidence type="ECO:0000256" key="9">
    <source>
        <dbReference type="ARBA" id="ARBA00022917"/>
    </source>
</evidence>
<keyword evidence="5" id="KW-0963">Cytoplasm</keyword>
<evidence type="ECO:0000256" key="8">
    <source>
        <dbReference type="ARBA" id="ARBA00022840"/>
    </source>
</evidence>
<comment type="subcellular location">
    <subcellularLocation>
        <location evidence="1">Cytoplasm</location>
    </subcellularLocation>
</comment>